<dbReference type="RefSeq" id="WP_284256208.1">
    <property type="nucleotide sequence ID" value="NZ_BSOS01000006.1"/>
</dbReference>
<keyword evidence="3" id="KW-1185">Reference proteome</keyword>
<evidence type="ECO:0000313" key="2">
    <source>
        <dbReference type="EMBL" id="GLR65695.1"/>
    </source>
</evidence>
<reference evidence="3" key="1">
    <citation type="journal article" date="2019" name="Int. J. Syst. Evol. Microbiol.">
        <title>The Global Catalogue of Microorganisms (GCM) 10K type strain sequencing project: providing services to taxonomists for standard genome sequencing and annotation.</title>
        <authorList>
            <consortium name="The Broad Institute Genomics Platform"/>
            <consortium name="The Broad Institute Genome Sequencing Center for Infectious Disease"/>
            <person name="Wu L."/>
            <person name="Ma J."/>
        </authorList>
    </citation>
    <scope>NUCLEOTIDE SEQUENCE [LARGE SCALE GENOMIC DNA]</scope>
    <source>
        <strain evidence="3">NBRC 112502</strain>
    </source>
</reference>
<feature type="domain" description="ABM" evidence="1">
    <location>
        <begin position="135"/>
        <end position="201"/>
    </location>
</feature>
<accession>A0ABQ5ZZP8</accession>
<proteinExistence type="predicted"/>
<evidence type="ECO:0000313" key="3">
    <source>
        <dbReference type="Proteomes" id="UP001156641"/>
    </source>
</evidence>
<name>A0ABQ5ZZP8_9PROT</name>
<sequence length="248" mass="26512">MAEKLFSIVHFFINPGETEAFREKAQTCMAAAKVDLTGTQAYEWFISPDGTQAFVIEIYDGIAGLNHHGKMVGKTMPALLAHASLKIKFAGDMPADLFTQYTKRFPNAAHAGLRFQGKLQSPAPGTASPGPSPKIFAVARFSIHPGQEAAFRALAADCFAHVAATEPATSGYEWFLNESGTEALVLDIYDDAPALAAHMANSGPKMSKILPLVTSKVHLFGAVPAPFLAKFKPELGTTYGGPLFQGIL</sequence>
<comment type="caution">
    <text evidence="2">The sequence shown here is derived from an EMBL/GenBank/DDBJ whole genome shotgun (WGS) entry which is preliminary data.</text>
</comment>
<dbReference type="Pfam" id="PF03992">
    <property type="entry name" value="ABM"/>
    <property type="match status" value="1"/>
</dbReference>
<dbReference type="InterPro" id="IPR007138">
    <property type="entry name" value="ABM_dom"/>
</dbReference>
<dbReference type="InterPro" id="IPR011008">
    <property type="entry name" value="Dimeric_a/b-barrel"/>
</dbReference>
<dbReference type="EMBL" id="BSOS01000006">
    <property type="protein sequence ID" value="GLR65695.1"/>
    <property type="molecule type" value="Genomic_DNA"/>
</dbReference>
<protein>
    <recommendedName>
        <fullName evidence="1">ABM domain-containing protein</fullName>
    </recommendedName>
</protein>
<dbReference type="Gene3D" id="3.30.70.100">
    <property type="match status" value="2"/>
</dbReference>
<organism evidence="2 3">
    <name type="scientific">Acidocella aquatica</name>
    <dbReference type="NCBI Taxonomy" id="1922313"/>
    <lineage>
        <taxon>Bacteria</taxon>
        <taxon>Pseudomonadati</taxon>
        <taxon>Pseudomonadota</taxon>
        <taxon>Alphaproteobacteria</taxon>
        <taxon>Acetobacterales</taxon>
        <taxon>Acidocellaceae</taxon>
        <taxon>Acidocella</taxon>
    </lineage>
</organism>
<dbReference type="Proteomes" id="UP001156641">
    <property type="component" value="Unassembled WGS sequence"/>
</dbReference>
<evidence type="ECO:0000259" key="1">
    <source>
        <dbReference type="Pfam" id="PF03992"/>
    </source>
</evidence>
<dbReference type="SUPFAM" id="SSF54909">
    <property type="entry name" value="Dimeric alpha+beta barrel"/>
    <property type="match status" value="2"/>
</dbReference>
<gene>
    <name evidence="2" type="ORF">GCM10010909_03730</name>
</gene>